<reference evidence="9 10" key="1">
    <citation type="submission" date="2021-06" db="EMBL/GenBank/DDBJ databases">
        <title>Genome-based taxonomic framework of Microbacterium strains isolated from marine environment, the description of four new species and reclassification of four preexisting species.</title>
        <authorList>
            <person name="Lee S.D."/>
            <person name="Kim S.-M."/>
            <person name="Byeon Y.-S."/>
            <person name="Yang H.L."/>
            <person name="Kim I.S."/>
        </authorList>
    </citation>
    <scope>NUCLEOTIDE SEQUENCE [LARGE SCALE GENOMIC DNA]</scope>
    <source>
        <strain evidence="9 10">SSW1-51</strain>
    </source>
</reference>
<evidence type="ECO:0000256" key="5">
    <source>
        <dbReference type="ARBA" id="ARBA00023136"/>
    </source>
</evidence>
<keyword evidence="10" id="KW-1185">Reference proteome</keyword>
<gene>
    <name evidence="9" type="ORF">KV394_07720</name>
</gene>
<accession>A0ABY4IEJ4</accession>
<dbReference type="Proteomes" id="UP000831467">
    <property type="component" value="Chromosome"/>
</dbReference>
<keyword evidence="4 7" id="KW-1133">Transmembrane helix</keyword>
<feature type="compositionally biased region" description="Low complexity" evidence="6">
    <location>
        <begin position="303"/>
        <end position="316"/>
    </location>
</feature>
<evidence type="ECO:0000256" key="2">
    <source>
        <dbReference type="ARBA" id="ARBA00022475"/>
    </source>
</evidence>
<evidence type="ECO:0000256" key="3">
    <source>
        <dbReference type="ARBA" id="ARBA00022692"/>
    </source>
</evidence>
<sequence>MTPPALTQIAPISRRVIAYVIDAAIAAGLGILLGGGLLVATSLSGGLEASLLTLLIGGPIVSLVLLAWFVVYTVMQAGKGSIGMRAQGLRLATAADGAPLGFGRALLRNIVFGLAGAIVVGYFSPLFDGSGRFQGWHDKAVGSLMLDARVAAPEPEPEPEPVVEAPPLLPAPSFERLPPAPMPGFAPAGAPAAPEPAVSAVSAVEPVTPAAPAPALPAQDSGMIAYVPGITQDSRPARPAAPAAPAPAAPAAAAAAPVAPPAPADSAAPAAATPAPAAAPAPAAPPAPVTPATGTPTPPAPASAPAAPASAPAASAPAASAPAPAVVAPATDDLEETRISIPGHRLVFTWDDGTRVPVSRRTVFGRNPAVEEGAVIVPVRDETLSLSKTHFEAASEASGGWVLDRHSTNGLTIVRDGQRIACPAGQRVPIRLGDVIEIGDRVVMVGGYA</sequence>
<evidence type="ECO:0000256" key="6">
    <source>
        <dbReference type="SAM" id="MobiDB-lite"/>
    </source>
</evidence>
<feature type="region of interest" description="Disordered" evidence="6">
    <location>
        <begin position="152"/>
        <end position="192"/>
    </location>
</feature>
<keyword evidence="5 7" id="KW-0472">Membrane</keyword>
<evidence type="ECO:0000256" key="7">
    <source>
        <dbReference type="SAM" id="Phobius"/>
    </source>
</evidence>
<dbReference type="SUPFAM" id="SSF49879">
    <property type="entry name" value="SMAD/FHA domain"/>
    <property type="match status" value="1"/>
</dbReference>
<name>A0ABY4IEJ4_9MICO</name>
<dbReference type="InterPro" id="IPR008984">
    <property type="entry name" value="SMAD_FHA_dom_sf"/>
</dbReference>
<feature type="domain" description="RDD" evidence="8">
    <location>
        <begin position="10"/>
        <end position="141"/>
    </location>
</feature>
<feature type="transmembrane region" description="Helical" evidence="7">
    <location>
        <begin position="16"/>
        <end position="39"/>
    </location>
</feature>
<evidence type="ECO:0000256" key="1">
    <source>
        <dbReference type="ARBA" id="ARBA00004651"/>
    </source>
</evidence>
<evidence type="ECO:0000313" key="10">
    <source>
        <dbReference type="Proteomes" id="UP000831467"/>
    </source>
</evidence>
<feature type="region of interest" description="Disordered" evidence="6">
    <location>
        <begin position="258"/>
        <end position="316"/>
    </location>
</feature>
<feature type="compositionally biased region" description="Low complexity" evidence="6">
    <location>
        <begin position="264"/>
        <end position="276"/>
    </location>
</feature>
<dbReference type="RefSeq" id="WP_282187151.1">
    <property type="nucleotide sequence ID" value="NZ_CP078076.1"/>
</dbReference>
<dbReference type="Gene3D" id="2.60.200.20">
    <property type="match status" value="1"/>
</dbReference>
<dbReference type="PANTHER" id="PTHR36115">
    <property type="entry name" value="PROLINE-RICH ANTIGEN HOMOLOG-RELATED"/>
    <property type="match status" value="1"/>
</dbReference>
<evidence type="ECO:0000259" key="8">
    <source>
        <dbReference type="Pfam" id="PF06271"/>
    </source>
</evidence>
<evidence type="ECO:0000256" key="4">
    <source>
        <dbReference type="ARBA" id="ARBA00022989"/>
    </source>
</evidence>
<feature type="compositionally biased region" description="Pro residues" evidence="6">
    <location>
        <begin position="277"/>
        <end position="289"/>
    </location>
</feature>
<evidence type="ECO:0000313" key="9">
    <source>
        <dbReference type="EMBL" id="UPL11004.1"/>
    </source>
</evidence>
<feature type="transmembrane region" description="Helical" evidence="7">
    <location>
        <begin position="106"/>
        <end position="124"/>
    </location>
</feature>
<dbReference type="InterPro" id="IPR010432">
    <property type="entry name" value="RDD"/>
</dbReference>
<protein>
    <submittedName>
        <fullName evidence="9">RDD family protein</fullName>
    </submittedName>
</protein>
<dbReference type="InterPro" id="IPR051791">
    <property type="entry name" value="Pra-immunoreactive"/>
</dbReference>
<feature type="transmembrane region" description="Helical" evidence="7">
    <location>
        <begin position="51"/>
        <end position="75"/>
    </location>
</feature>
<keyword evidence="3 7" id="KW-0812">Transmembrane</keyword>
<organism evidence="9 10">
    <name type="scientific">Microbacterium sufflavum</name>
    <dbReference type="NCBI Taxonomy" id="2851649"/>
    <lineage>
        <taxon>Bacteria</taxon>
        <taxon>Bacillati</taxon>
        <taxon>Actinomycetota</taxon>
        <taxon>Actinomycetes</taxon>
        <taxon>Micrococcales</taxon>
        <taxon>Microbacteriaceae</taxon>
        <taxon>Microbacterium</taxon>
    </lineage>
</organism>
<dbReference type="Pfam" id="PF06271">
    <property type="entry name" value="RDD"/>
    <property type="match status" value="1"/>
</dbReference>
<keyword evidence="2" id="KW-1003">Cell membrane</keyword>
<dbReference type="PRINTS" id="PR01217">
    <property type="entry name" value="PRICHEXTENSN"/>
</dbReference>
<proteinExistence type="predicted"/>
<comment type="subcellular location">
    <subcellularLocation>
        <location evidence="1">Cell membrane</location>
        <topology evidence="1">Multi-pass membrane protein</topology>
    </subcellularLocation>
</comment>
<dbReference type="CDD" id="cd00060">
    <property type="entry name" value="FHA"/>
    <property type="match status" value="1"/>
</dbReference>
<dbReference type="EMBL" id="CP078076">
    <property type="protein sequence ID" value="UPL11004.1"/>
    <property type="molecule type" value="Genomic_DNA"/>
</dbReference>